<keyword evidence="1" id="KW-1133">Transmembrane helix</keyword>
<dbReference type="AlphaFoldDB" id="A0A370H238"/>
<evidence type="ECO:0000256" key="1">
    <source>
        <dbReference type="SAM" id="Phobius"/>
    </source>
</evidence>
<proteinExistence type="predicted"/>
<dbReference type="Proteomes" id="UP000255355">
    <property type="component" value="Unassembled WGS sequence"/>
</dbReference>
<gene>
    <name evidence="2" type="ORF">DFR68_106513</name>
</gene>
<comment type="caution">
    <text evidence="2">The sequence shown here is derived from an EMBL/GenBank/DDBJ whole genome shotgun (WGS) entry which is preliminary data.</text>
</comment>
<dbReference type="Gene3D" id="1.50.10.20">
    <property type="match status" value="1"/>
</dbReference>
<keyword evidence="1" id="KW-0472">Membrane</keyword>
<evidence type="ECO:0000313" key="3">
    <source>
        <dbReference type="Proteomes" id="UP000255355"/>
    </source>
</evidence>
<evidence type="ECO:0008006" key="4">
    <source>
        <dbReference type="Google" id="ProtNLM"/>
    </source>
</evidence>
<dbReference type="InterPro" id="IPR008930">
    <property type="entry name" value="Terpenoid_cyclase/PrenylTrfase"/>
</dbReference>
<feature type="transmembrane region" description="Helical" evidence="1">
    <location>
        <begin position="379"/>
        <end position="396"/>
    </location>
</feature>
<protein>
    <recommendedName>
        <fullName evidence="4">Terpene cyclase/mutase family protein</fullName>
    </recommendedName>
</protein>
<organism evidence="2 3">
    <name type="scientific">Nocardia mexicana</name>
    <dbReference type="NCBI Taxonomy" id="279262"/>
    <lineage>
        <taxon>Bacteria</taxon>
        <taxon>Bacillati</taxon>
        <taxon>Actinomycetota</taxon>
        <taxon>Actinomycetes</taxon>
        <taxon>Mycobacteriales</taxon>
        <taxon>Nocardiaceae</taxon>
        <taxon>Nocardia</taxon>
    </lineage>
</organism>
<feature type="transmembrane region" description="Helical" evidence="1">
    <location>
        <begin position="345"/>
        <end position="367"/>
    </location>
</feature>
<keyword evidence="3" id="KW-1185">Reference proteome</keyword>
<reference evidence="2 3" key="1">
    <citation type="submission" date="2018-07" db="EMBL/GenBank/DDBJ databases">
        <title>Genomic Encyclopedia of Type Strains, Phase IV (KMG-IV): sequencing the most valuable type-strain genomes for metagenomic binning, comparative biology and taxonomic classification.</title>
        <authorList>
            <person name="Goeker M."/>
        </authorList>
    </citation>
    <scope>NUCLEOTIDE SEQUENCE [LARGE SCALE GENOMIC DNA]</scope>
    <source>
        <strain evidence="2 3">DSM 44952</strain>
    </source>
</reference>
<accession>A0A370H238</accession>
<name>A0A370H238_9NOCA</name>
<sequence length="428" mass="46216">MAVEWLRGSQIPHLSGGAGWGWIPDVPPNPQNTAEVVCMLHRAGCEIPRPEKVAALVRMTVVQRPVGDEWYFRTPIDVAWRVRALRCLGVDESDSGVVEGIRSLLDQQDSETGGWRMSGFLGPVSITATAAAVLALIAEGAFDGERQQAISHGIAYLVSAVYQEPRTLPMYAAAHIASVLSRPEIIAIGDKRAERACTLAVQRLMTGLRRSECEIETEIFRRDDLVDTWRHITLHLAIGAVVSADSRTIFDPAVRAAMVELLDMQEVDALAIYRGGFRISAEGPVTSYATTQALEALLQVRPAINERVNPAKVYDEICRADGAHHTDPQTVATVRGRPMLMNSSAGEVLLVLGAAAGATVFGLAFGFDDALGKIASRALVVWGTLLIALGTFCGLATRFPRLPKRRVAATVFAGFTALVLPVISFLLT</sequence>
<feature type="transmembrane region" description="Helical" evidence="1">
    <location>
        <begin position="408"/>
        <end position="427"/>
    </location>
</feature>
<evidence type="ECO:0000313" key="2">
    <source>
        <dbReference type="EMBL" id="RDI50075.1"/>
    </source>
</evidence>
<dbReference type="STRING" id="1210089.GCA_001613165_04030"/>
<dbReference type="SUPFAM" id="SSF48239">
    <property type="entry name" value="Terpenoid cyclases/Protein prenyltransferases"/>
    <property type="match status" value="1"/>
</dbReference>
<dbReference type="EMBL" id="QQAZ01000006">
    <property type="protein sequence ID" value="RDI50075.1"/>
    <property type="molecule type" value="Genomic_DNA"/>
</dbReference>
<keyword evidence="1" id="KW-0812">Transmembrane</keyword>